<name>S8CE80_9LAMI</name>
<accession>S8CE80</accession>
<dbReference type="InterPro" id="IPR036457">
    <property type="entry name" value="PPM-type-like_dom_sf"/>
</dbReference>
<dbReference type="Gene3D" id="3.60.40.10">
    <property type="entry name" value="PPM-type phosphatase domain"/>
    <property type="match status" value="1"/>
</dbReference>
<keyword evidence="2" id="KW-1185">Reference proteome</keyword>
<dbReference type="SUPFAM" id="SSF81606">
    <property type="entry name" value="PP2C-like"/>
    <property type="match status" value="1"/>
</dbReference>
<dbReference type="AlphaFoldDB" id="S8CE80"/>
<protein>
    <recommendedName>
        <fullName evidence="3">PPM-type phosphatase domain-containing protein</fullName>
    </recommendedName>
</protein>
<dbReference type="EMBL" id="AUSU01004334">
    <property type="protein sequence ID" value="EPS65269.1"/>
    <property type="molecule type" value="Genomic_DNA"/>
</dbReference>
<dbReference type="OrthoDB" id="10264738at2759"/>
<evidence type="ECO:0008006" key="3">
    <source>
        <dbReference type="Google" id="ProtNLM"/>
    </source>
</evidence>
<evidence type="ECO:0000313" key="1">
    <source>
        <dbReference type="EMBL" id="EPS65269.1"/>
    </source>
</evidence>
<dbReference type="Proteomes" id="UP000015453">
    <property type="component" value="Unassembled WGS sequence"/>
</dbReference>
<comment type="caution">
    <text evidence="1">The sequence shown here is derived from an EMBL/GenBank/DDBJ whole genome shotgun (WGS) entry which is preliminary data.</text>
</comment>
<evidence type="ECO:0000313" key="2">
    <source>
        <dbReference type="Proteomes" id="UP000015453"/>
    </source>
</evidence>
<proteinExistence type="predicted"/>
<reference evidence="1 2" key="1">
    <citation type="journal article" date="2013" name="BMC Genomics">
        <title>The miniature genome of a carnivorous plant Genlisea aurea contains a low number of genes and short non-coding sequences.</title>
        <authorList>
            <person name="Leushkin E.V."/>
            <person name="Sutormin R.A."/>
            <person name="Nabieva E.R."/>
            <person name="Penin A.A."/>
            <person name="Kondrashov A.S."/>
            <person name="Logacheva M.D."/>
        </authorList>
    </citation>
    <scope>NUCLEOTIDE SEQUENCE [LARGE SCALE GENOMIC DNA]</scope>
</reference>
<sequence>MQEAVALVKDVADAEAASRKLVQEAFGKGSSDNITCVVINNEMIWPGKNAVRKKITPQG</sequence>
<gene>
    <name evidence="1" type="ORF">M569_09511</name>
</gene>
<organism evidence="1 2">
    <name type="scientific">Genlisea aurea</name>
    <dbReference type="NCBI Taxonomy" id="192259"/>
    <lineage>
        <taxon>Eukaryota</taxon>
        <taxon>Viridiplantae</taxon>
        <taxon>Streptophyta</taxon>
        <taxon>Embryophyta</taxon>
        <taxon>Tracheophyta</taxon>
        <taxon>Spermatophyta</taxon>
        <taxon>Magnoliopsida</taxon>
        <taxon>eudicotyledons</taxon>
        <taxon>Gunneridae</taxon>
        <taxon>Pentapetalae</taxon>
        <taxon>asterids</taxon>
        <taxon>lamiids</taxon>
        <taxon>Lamiales</taxon>
        <taxon>Lentibulariaceae</taxon>
        <taxon>Genlisea</taxon>
    </lineage>
</organism>